<keyword evidence="1" id="KW-0479">Metal-binding</keyword>
<evidence type="ECO:0000313" key="6">
    <source>
        <dbReference type="Proteomes" id="UP001189429"/>
    </source>
</evidence>
<feature type="region of interest" description="Disordered" evidence="3">
    <location>
        <begin position="257"/>
        <end position="297"/>
    </location>
</feature>
<keyword evidence="1" id="KW-0862">Zinc</keyword>
<gene>
    <name evidence="5" type="ORF">PCOR1329_LOCUS41096</name>
</gene>
<feature type="compositionally biased region" description="Gly residues" evidence="3">
    <location>
        <begin position="515"/>
        <end position="524"/>
    </location>
</feature>
<feature type="region of interest" description="Disordered" evidence="3">
    <location>
        <begin position="431"/>
        <end position="546"/>
    </location>
</feature>
<keyword evidence="6" id="KW-1185">Reference proteome</keyword>
<organism evidence="5 6">
    <name type="scientific">Prorocentrum cordatum</name>
    <dbReference type="NCBI Taxonomy" id="2364126"/>
    <lineage>
        <taxon>Eukaryota</taxon>
        <taxon>Sar</taxon>
        <taxon>Alveolata</taxon>
        <taxon>Dinophyceae</taxon>
        <taxon>Prorocentrales</taxon>
        <taxon>Prorocentraceae</taxon>
        <taxon>Prorocentrum</taxon>
    </lineage>
</organism>
<dbReference type="Proteomes" id="UP001189429">
    <property type="component" value="Unassembled WGS sequence"/>
</dbReference>
<feature type="zinc finger region" description="C3H1-type" evidence="1">
    <location>
        <begin position="364"/>
        <end position="391"/>
    </location>
</feature>
<evidence type="ECO:0000256" key="1">
    <source>
        <dbReference type="PROSITE-ProRule" id="PRU00723"/>
    </source>
</evidence>
<dbReference type="PROSITE" id="PS50103">
    <property type="entry name" value="ZF_C3H1"/>
    <property type="match status" value="1"/>
</dbReference>
<name>A0ABN9TQH5_9DINO</name>
<proteinExistence type="predicted"/>
<protein>
    <recommendedName>
        <fullName evidence="4">C3H1-type domain-containing protein</fullName>
    </recommendedName>
</protein>
<evidence type="ECO:0000313" key="5">
    <source>
        <dbReference type="EMBL" id="CAK0848041.1"/>
    </source>
</evidence>
<sequence>MATSTVLIDTLQIHGDPDSDAADPVAIIGQPFVVARRISIYFAEIDCWCPAGVVFTCDSTDDRFDGVAIRRNDSGSAAGSDLPNVIRVFDSKWYGMSIASQDVSDVNRTPMTLDAASRDGPAPGDAVDSMLGAALLKGFLDGQACQGEPVLAPSACYPRDACADASAARGACSPTRGSHWLKVLALRSALDTFVVNACASFRHPEIPVGLRGFPRGISRVVQRPELGQSRTGLQLAMDGAGGKLSTVQADIMARIQAHGQGGPPPAGPPQAAPQAPPRAAPQQEAASGGPEDPFANYSIGNLCEQVRTPEQQRQFVKLLEDRQRVLASQQAKLEQFVLMLRSKQPTAKRKSEANAAAEEAEPAKRQANLCKLFIMGGCPRGDGCPDIHAHTQEEAEAMQAERDKAAEQVVAAMQAQEAAMVAAAAAAAQSTESGWSNDDGGWSGNGDWSSWGNGGGWWDSGPDKGKGKAKGKGKGKDACGKKGGKGKSSSSQDWSGGWGSGPSTPVAPGPKGSPKGKGAGGAQGWGADAAGADGWGGGAGAPEDYGGIDMAAMQQAAAAAAMQLQATMMGGKGK</sequence>
<feature type="coiled-coil region" evidence="2">
    <location>
        <begin position="388"/>
        <end position="415"/>
    </location>
</feature>
<feature type="compositionally biased region" description="Low complexity" evidence="3">
    <location>
        <begin position="431"/>
        <end position="451"/>
    </location>
</feature>
<feature type="compositionally biased region" description="Pro residues" evidence="3">
    <location>
        <begin position="262"/>
        <end position="279"/>
    </location>
</feature>
<feature type="domain" description="C3H1-type" evidence="4">
    <location>
        <begin position="364"/>
        <end position="391"/>
    </location>
</feature>
<reference evidence="5" key="1">
    <citation type="submission" date="2023-10" db="EMBL/GenBank/DDBJ databases">
        <authorList>
            <person name="Chen Y."/>
            <person name="Shah S."/>
            <person name="Dougan E. K."/>
            <person name="Thang M."/>
            <person name="Chan C."/>
        </authorList>
    </citation>
    <scope>NUCLEOTIDE SEQUENCE [LARGE SCALE GENOMIC DNA]</scope>
</reference>
<dbReference type="InterPro" id="IPR000571">
    <property type="entry name" value="Znf_CCCH"/>
</dbReference>
<evidence type="ECO:0000256" key="3">
    <source>
        <dbReference type="SAM" id="MobiDB-lite"/>
    </source>
</evidence>
<dbReference type="EMBL" id="CAUYUJ010014949">
    <property type="protein sequence ID" value="CAK0848041.1"/>
    <property type="molecule type" value="Genomic_DNA"/>
</dbReference>
<evidence type="ECO:0000259" key="4">
    <source>
        <dbReference type="PROSITE" id="PS50103"/>
    </source>
</evidence>
<keyword evidence="2" id="KW-0175">Coiled coil</keyword>
<accession>A0ABN9TQH5</accession>
<keyword evidence="1" id="KW-0863">Zinc-finger</keyword>
<comment type="caution">
    <text evidence="5">The sequence shown here is derived from an EMBL/GenBank/DDBJ whole genome shotgun (WGS) entry which is preliminary data.</text>
</comment>
<evidence type="ECO:0000256" key="2">
    <source>
        <dbReference type="SAM" id="Coils"/>
    </source>
</evidence>